<name>A0AA96GKK9_9BACT</name>
<dbReference type="RefSeq" id="WP_312741881.1">
    <property type="nucleotide sequence ID" value="NZ_CP116968.1"/>
</dbReference>
<dbReference type="PANTHER" id="PTHR33221">
    <property type="entry name" value="WINGED HELIX-TURN-HELIX TRANSCRIPTIONAL REGULATOR, RRF2 FAMILY"/>
    <property type="match status" value="1"/>
</dbReference>
<dbReference type="EMBL" id="CP116968">
    <property type="protein sequence ID" value="WNM60738.1"/>
    <property type="molecule type" value="Genomic_DNA"/>
</dbReference>
<dbReference type="Pfam" id="PF02082">
    <property type="entry name" value="Rrf2"/>
    <property type="match status" value="1"/>
</dbReference>
<dbReference type="SUPFAM" id="SSF46785">
    <property type="entry name" value="Winged helix' DNA-binding domain"/>
    <property type="match status" value="1"/>
</dbReference>
<keyword evidence="2" id="KW-1185">Reference proteome</keyword>
<dbReference type="NCBIfam" id="TIGR00738">
    <property type="entry name" value="rrf2_super"/>
    <property type="match status" value="1"/>
</dbReference>
<dbReference type="GO" id="GO:0005829">
    <property type="term" value="C:cytosol"/>
    <property type="evidence" value="ECO:0007669"/>
    <property type="project" value="TreeGrafter"/>
</dbReference>
<dbReference type="GO" id="GO:0003700">
    <property type="term" value="F:DNA-binding transcription factor activity"/>
    <property type="evidence" value="ECO:0007669"/>
    <property type="project" value="TreeGrafter"/>
</dbReference>
<accession>A0AA96GKK9</accession>
<gene>
    <name evidence="1" type="ORF">PQG83_13325</name>
</gene>
<sequence length="161" mass="18131">MMKLSKKADYALMALQYMAMVRSGETSPFNPNRVVNTKEIAEEHHIPLELLAKVLQTLAKYDMVESQNGPKGGYLLAREPREISIAQVLEAIEGPLGIADCYHEKDEHASCEQIEHCNIRTPLLRVQESIFHLLSSMSIEDMMAEPPLIIVESRKTKGVQL</sequence>
<dbReference type="InterPro" id="IPR000944">
    <property type="entry name" value="Tscrpt_reg_Rrf2"/>
</dbReference>
<dbReference type="KEGG" id="nneo:PQG83_13325"/>
<dbReference type="PANTHER" id="PTHR33221:SF15">
    <property type="entry name" value="HTH-TYPE TRANSCRIPTIONAL REGULATOR YWGB-RELATED"/>
    <property type="match status" value="1"/>
</dbReference>
<protein>
    <submittedName>
        <fullName evidence="1">Rrf2 family transcriptional regulator</fullName>
    </submittedName>
</protein>
<dbReference type="Gene3D" id="1.10.10.10">
    <property type="entry name" value="Winged helix-like DNA-binding domain superfamily/Winged helix DNA-binding domain"/>
    <property type="match status" value="1"/>
</dbReference>
<organism evidence="1 2">
    <name type="scientific">Candidatus Nitrospira neomarina</name>
    <dbReference type="NCBI Taxonomy" id="3020899"/>
    <lineage>
        <taxon>Bacteria</taxon>
        <taxon>Pseudomonadati</taxon>
        <taxon>Nitrospirota</taxon>
        <taxon>Nitrospiria</taxon>
        <taxon>Nitrospirales</taxon>
        <taxon>Nitrospiraceae</taxon>
        <taxon>Nitrospira</taxon>
    </lineage>
</organism>
<proteinExistence type="predicted"/>
<dbReference type="Proteomes" id="UP001302494">
    <property type="component" value="Chromosome"/>
</dbReference>
<dbReference type="InterPro" id="IPR036388">
    <property type="entry name" value="WH-like_DNA-bd_sf"/>
</dbReference>
<dbReference type="AlphaFoldDB" id="A0AA96GKK9"/>
<evidence type="ECO:0000313" key="2">
    <source>
        <dbReference type="Proteomes" id="UP001302494"/>
    </source>
</evidence>
<dbReference type="PROSITE" id="PS51197">
    <property type="entry name" value="HTH_RRF2_2"/>
    <property type="match status" value="1"/>
</dbReference>
<dbReference type="InterPro" id="IPR036390">
    <property type="entry name" value="WH_DNA-bd_sf"/>
</dbReference>
<evidence type="ECO:0000313" key="1">
    <source>
        <dbReference type="EMBL" id="WNM60738.1"/>
    </source>
</evidence>
<reference evidence="1 2" key="1">
    <citation type="submission" date="2023-01" db="EMBL/GenBank/DDBJ databases">
        <title>Cultivation and genomic characterization of new, ubiquitous marine nitrite-oxidizing bacteria from the Nitrospirales.</title>
        <authorList>
            <person name="Mueller A.J."/>
            <person name="Daebeler A."/>
            <person name="Herbold C.W."/>
            <person name="Kirkegaard R.H."/>
            <person name="Daims H."/>
        </authorList>
    </citation>
    <scope>NUCLEOTIDE SEQUENCE [LARGE SCALE GENOMIC DNA]</scope>
    <source>
        <strain evidence="1 2">DK</strain>
    </source>
</reference>